<dbReference type="Pfam" id="PF03184">
    <property type="entry name" value="DDE_1"/>
    <property type="match status" value="1"/>
</dbReference>
<dbReference type="InterPro" id="IPR000909">
    <property type="entry name" value="PLipase_C_PInositol-sp_X_dom"/>
</dbReference>
<evidence type="ECO:0000256" key="3">
    <source>
        <dbReference type="ARBA" id="ARBA00023242"/>
    </source>
</evidence>
<evidence type="ECO:0000259" key="6">
    <source>
        <dbReference type="PROSITE" id="PS51253"/>
    </source>
</evidence>
<dbReference type="SUPFAM" id="SSF46689">
    <property type="entry name" value="Homeodomain-like"/>
    <property type="match status" value="2"/>
</dbReference>
<dbReference type="Pfam" id="PF03221">
    <property type="entry name" value="HTH_Tnp_Tc5"/>
    <property type="match status" value="1"/>
</dbReference>
<dbReference type="EC" id="3.1.4.11" evidence="4"/>
<dbReference type="SMART" id="SM00674">
    <property type="entry name" value="CENPB"/>
    <property type="match status" value="1"/>
</dbReference>
<feature type="region of interest" description="Disordered" evidence="5">
    <location>
        <begin position="1"/>
        <end position="91"/>
    </location>
</feature>
<dbReference type="GO" id="GO:0003677">
    <property type="term" value="F:DNA binding"/>
    <property type="evidence" value="ECO:0007669"/>
    <property type="project" value="UniProtKB-KW"/>
</dbReference>
<organism evidence="7 8">
    <name type="scientific">Plakobranchus ocellatus</name>
    <dbReference type="NCBI Taxonomy" id="259542"/>
    <lineage>
        <taxon>Eukaryota</taxon>
        <taxon>Metazoa</taxon>
        <taxon>Spiralia</taxon>
        <taxon>Lophotrochozoa</taxon>
        <taxon>Mollusca</taxon>
        <taxon>Gastropoda</taxon>
        <taxon>Heterobranchia</taxon>
        <taxon>Euthyneura</taxon>
        <taxon>Panpulmonata</taxon>
        <taxon>Sacoglossa</taxon>
        <taxon>Placobranchoidea</taxon>
        <taxon>Plakobranchidae</taxon>
        <taxon>Plakobranchus</taxon>
    </lineage>
</organism>
<gene>
    <name evidence="7" type="ORF">PoB_006990700</name>
</gene>
<keyword evidence="8" id="KW-1185">Reference proteome</keyword>
<name>A0AAV4DHE0_9GAST</name>
<dbReference type="GO" id="GO:0051209">
    <property type="term" value="P:release of sequestered calcium ion into cytosol"/>
    <property type="evidence" value="ECO:0007669"/>
    <property type="project" value="TreeGrafter"/>
</dbReference>
<proteinExistence type="predicted"/>
<dbReference type="GO" id="GO:0032587">
    <property type="term" value="C:ruffle membrane"/>
    <property type="evidence" value="ECO:0007669"/>
    <property type="project" value="TreeGrafter"/>
</dbReference>
<keyword evidence="3" id="KW-0539">Nucleus</keyword>
<comment type="subcellular location">
    <subcellularLocation>
        <location evidence="1">Nucleus</location>
    </subcellularLocation>
</comment>
<dbReference type="InterPro" id="IPR007889">
    <property type="entry name" value="HTH_Psq"/>
</dbReference>
<dbReference type="InterPro" id="IPR004875">
    <property type="entry name" value="DDE_SF_endonuclease_dom"/>
</dbReference>
<dbReference type="GO" id="GO:0048015">
    <property type="term" value="P:phosphatidylinositol-mediated signaling"/>
    <property type="evidence" value="ECO:0007669"/>
    <property type="project" value="TreeGrafter"/>
</dbReference>
<protein>
    <recommendedName>
        <fullName evidence="4">Phosphoinositide phospholipase C</fullName>
        <ecNumber evidence="4">3.1.4.11</ecNumber>
    </recommendedName>
</protein>
<feature type="domain" description="HTH CENPB-type" evidence="6">
    <location>
        <begin position="674"/>
        <end position="745"/>
    </location>
</feature>
<dbReference type="Proteomes" id="UP000735302">
    <property type="component" value="Unassembled WGS sequence"/>
</dbReference>
<dbReference type="EMBL" id="BLXT01007882">
    <property type="protein sequence ID" value="GFO43402.1"/>
    <property type="molecule type" value="Genomic_DNA"/>
</dbReference>
<keyword evidence="4" id="KW-0443">Lipid metabolism</keyword>
<keyword evidence="4" id="KW-0378">Hydrolase</keyword>
<feature type="compositionally biased region" description="Polar residues" evidence="5">
    <location>
        <begin position="1"/>
        <end position="10"/>
    </location>
</feature>
<dbReference type="SUPFAM" id="SSF51695">
    <property type="entry name" value="PLC-like phosphodiesterases"/>
    <property type="match status" value="1"/>
</dbReference>
<dbReference type="AlphaFoldDB" id="A0AAV4DHE0"/>
<dbReference type="InterPro" id="IPR009057">
    <property type="entry name" value="Homeodomain-like_sf"/>
</dbReference>
<accession>A0AAV4DHE0</accession>
<evidence type="ECO:0000313" key="7">
    <source>
        <dbReference type="EMBL" id="GFO43402.1"/>
    </source>
</evidence>
<dbReference type="GO" id="GO:0005634">
    <property type="term" value="C:nucleus"/>
    <property type="evidence" value="ECO:0007669"/>
    <property type="project" value="UniProtKB-SubCell"/>
</dbReference>
<keyword evidence="4" id="KW-0442">Lipid degradation</keyword>
<evidence type="ECO:0000256" key="5">
    <source>
        <dbReference type="SAM" id="MobiDB-lite"/>
    </source>
</evidence>
<dbReference type="PANTHER" id="PTHR10336">
    <property type="entry name" value="PHOSPHOINOSITIDE-SPECIFIC PHOSPHOLIPASE C FAMILY PROTEIN"/>
    <property type="match status" value="1"/>
</dbReference>
<dbReference type="PRINTS" id="PR00390">
    <property type="entry name" value="PHPHLIPASEC"/>
</dbReference>
<dbReference type="Gene3D" id="1.10.10.60">
    <property type="entry name" value="Homeodomain-like"/>
    <property type="match status" value="2"/>
</dbReference>
<evidence type="ECO:0000256" key="4">
    <source>
        <dbReference type="RuleBase" id="RU361133"/>
    </source>
</evidence>
<dbReference type="GO" id="GO:0004435">
    <property type="term" value="F:phosphatidylinositol-4,5-bisphosphate phospholipase C activity"/>
    <property type="evidence" value="ECO:0007669"/>
    <property type="project" value="UniProtKB-EC"/>
</dbReference>
<dbReference type="InterPro" id="IPR001192">
    <property type="entry name" value="PI-PLC_fam"/>
</dbReference>
<keyword evidence="2" id="KW-0238">DNA-binding</keyword>
<reference evidence="7 8" key="1">
    <citation type="journal article" date="2021" name="Elife">
        <title>Chloroplast acquisition without the gene transfer in kleptoplastic sea slugs, Plakobranchus ocellatus.</title>
        <authorList>
            <person name="Maeda T."/>
            <person name="Takahashi S."/>
            <person name="Yoshida T."/>
            <person name="Shimamura S."/>
            <person name="Takaki Y."/>
            <person name="Nagai Y."/>
            <person name="Toyoda A."/>
            <person name="Suzuki Y."/>
            <person name="Arimoto A."/>
            <person name="Ishii H."/>
            <person name="Satoh N."/>
            <person name="Nishiyama T."/>
            <person name="Hasebe M."/>
            <person name="Maruyama T."/>
            <person name="Minagawa J."/>
            <person name="Obokata J."/>
            <person name="Shigenobu S."/>
        </authorList>
    </citation>
    <scope>NUCLEOTIDE SEQUENCE [LARGE SCALE GENOMIC DNA]</scope>
</reference>
<dbReference type="InterPro" id="IPR011992">
    <property type="entry name" value="EF-hand-dom_pair"/>
</dbReference>
<feature type="compositionally biased region" description="Low complexity" evidence="5">
    <location>
        <begin position="46"/>
        <end position="57"/>
    </location>
</feature>
<evidence type="ECO:0000256" key="2">
    <source>
        <dbReference type="ARBA" id="ARBA00023125"/>
    </source>
</evidence>
<dbReference type="SMART" id="SM00148">
    <property type="entry name" value="PLCXc"/>
    <property type="match status" value="1"/>
</dbReference>
<dbReference type="Gene3D" id="1.10.238.10">
    <property type="entry name" value="EF-hand"/>
    <property type="match status" value="1"/>
</dbReference>
<dbReference type="Pfam" id="PF04218">
    <property type="entry name" value="CENP-B_N"/>
    <property type="match status" value="1"/>
</dbReference>
<dbReference type="SUPFAM" id="SSF47473">
    <property type="entry name" value="EF-hand"/>
    <property type="match status" value="1"/>
</dbReference>
<dbReference type="InterPro" id="IPR006600">
    <property type="entry name" value="HTH_CenpB_DNA-bd_dom"/>
</dbReference>
<dbReference type="Gene3D" id="3.20.20.190">
    <property type="entry name" value="Phosphatidylinositol (PI) phosphodiesterase"/>
    <property type="match status" value="1"/>
</dbReference>
<sequence>MAEMNPQQQLLFKYGSPISNSPKTSRRHGIYSDLPPQIPRRPDSPVPSISPSSKSQPSLPPVPKPRTRSRSDQTVKMPPHSHRVALEEDRSSWSPKHTLVAKDAQAERACKELETGMVVSSLMTKRKTDAVTLTLLLRPDLAELFLIGAHHAKPVLAVDMMEIKEIVFNPHARLARIYPEEPLKERSDLCITLFYGSQFLPKMQTILVNSEDAFKIIQIALDAALKDAQCCNYYKEKERWLKREFNKMRITNFGFSHYQKNQKSQKKAAELEVDYRIKASQVHSWFKLQTTLPRNLFTLVKRKLNLPDKLDCTQFVQLVSEILQPIPTVQNLMRAYGVALPDGNRHLPMIELDNFLRTEQKETDTSDIGKILCSCQPPESERVAFHFTNRQFEDYLFSPFNSIMNPSEERVHHNMDHPLSHYWIASSHNTYLTGDQFGGESHVETYTRCLQMGCRCIELDCWDGTDGKPIITHGRSFTSKIKFSDVVYTIKEHAWEVSEYPLVLSIENHCSLLQQRFMAALLKEVFQDELLTKPIDPNEQCLPPPSKLKRKVIIKNKKLSADKMLLDAAESSSEITDEIVSRATKHSVLLLKFATEELFYRFVQDSIRFRNMAGRKLTILPLKRKIKLIEAIESGKKQKIVAEEFQIPANSVSTIMKRKDHYREQFYSGQVDVNKQRARLANHDDVEAELLRWFTEMRGNNIPISGPMMKTKSTLTAETLGKNNWECNEGWIARFKKRHHIVFKTLCGESSSVDDASLNQWQDNVLKKTLSKYEPFDVYNADETGLFWRLLPNKTWILRARSHGGKAPKDRITVLTCANMDGSHKLPLLVIGKFKTPRCFKGVCKLPVCYQSNSKAWMTAAIFTE</sequence>
<dbReference type="Pfam" id="PF00388">
    <property type="entry name" value="PI-PLC-X"/>
    <property type="match status" value="1"/>
</dbReference>
<evidence type="ECO:0000313" key="8">
    <source>
        <dbReference type="Proteomes" id="UP000735302"/>
    </source>
</evidence>
<comment type="catalytic activity">
    <reaction evidence="4">
        <text>a 1,2-diacyl-sn-glycero-3-phospho-(1D-myo-inositol-4,5-bisphosphate) + H2O = 1D-myo-inositol 1,4,5-trisphosphate + a 1,2-diacyl-sn-glycerol + H(+)</text>
        <dbReference type="Rhea" id="RHEA:33179"/>
        <dbReference type="ChEBI" id="CHEBI:15377"/>
        <dbReference type="ChEBI" id="CHEBI:15378"/>
        <dbReference type="ChEBI" id="CHEBI:17815"/>
        <dbReference type="ChEBI" id="CHEBI:58456"/>
        <dbReference type="ChEBI" id="CHEBI:203600"/>
        <dbReference type="EC" id="3.1.4.11"/>
    </reaction>
</comment>
<dbReference type="InterPro" id="IPR017946">
    <property type="entry name" value="PLC-like_Pdiesterase_TIM-brl"/>
</dbReference>
<dbReference type="PANTHER" id="PTHR10336:SF159">
    <property type="entry name" value="1-PHOSPHATIDYLINOSITOL 4,5-BISPHOSPHATE PHOSPHODIESTERASE GAMMA"/>
    <property type="match status" value="1"/>
</dbReference>
<comment type="caution">
    <text evidence="7">The sequence shown here is derived from an EMBL/GenBank/DDBJ whole genome shotgun (WGS) entry which is preliminary data.</text>
</comment>
<dbReference type="GO" id="GO:0046488">
    <property type="term" value="P:phosphatidylinositol metabolic process"/>
    <property type="evidence" value="ECO:0007669"/>
    <property type="project" value="TreeGrafter"/>
</dbReference>
<dbReference type="GO" id="GO:0016042">
    <property type="term" value="P:lipid catabolic process"/>
    <property type="evidence" value="ECO:0007669"/>
    <property type="project" value="UniProtKB-KW"/>
</dbReference>
<dbReference type="PROSITE" id="PS50007">
    <property type="entry name" value="PIPLC_X_DOMAIN"/>
    <property type="match status" value="1"/>
</dbReference>
<dbReference type="PROSITE" id="PS51253">
    <property type="entry name" value="HTH_CENPB"/>
    <property type="match status" value="1"/>
</dbReference>
<evidence type="ECO:0000256" key="1">
    <source>
        <dbReference type="ARBA" id="ARBA00004123"/>
    </source>
</evidence>